<dbReference type="EMBL" id="CP036339">
    <property type="protein sequence ID" value="QDT74257.1"/>
    <property type="molecule type" value="Genomic_DNA"/>
</dbReference>
<evidence type="ECO:0000256" key="5">
    <source>
        <dbReference type="ARBA" id="ARBA00022692"/>
    </source>
</evidence>
<dbReference type="AlphaFoldDB" id="A0A517U0V0"/>
<keyword evidence="9 12" id="KW-1133">Transmembrane helix</keyword>
<dbReference type="Proteomes" id="UP000317909">
    <property type="component" value="Chromosome"/>
</dbReference>
<sequence>MSRPSVKAPTPGFAKTFVWPALLIFAVPAASLWFFNHVEASFDADALQGIIQGVNADDGLSPEEKTAAIQFFTENPVSKLEASGAVDLDLPAQLRFYYATFRWMIRLSLWSLAAGLIVLALVGACIPISMRSPPAQYLCLSAGWHVLRIYGAFQAIVTGVLLIALSFWVTAFWFEAYFVKLIIIAGVLALAGIGAVIAGIFKRTPIVNRVAGKPAVSAANAPLFQRLREICDKVGTTPPDNVILGIDNNFFVTELPVTVNDQTYEGRTLFVSLSLLKQLHDEEADAILAHEMAHFSGNDTLYSKKIAPLLNKYAHYLGSLRQGGAALPVFYFMNFFRALFELSLSRLSREREFRADRIAREATSAPAVAGALTRVIAYAAYRRKVEQQLFEEEVALEEANVAERIEQGFPEFAASFLAQPGAGEVELAHPFDTHPPLAQRLEAIGLRLEMPETRSLLALAGNGRWFERIADAAELERAQWDEFEEQFRNYHEQSLPYRYLPATEEERAVVVRHFPAVTFAGKEGALTIDFEKLSFAKWSEPLLFAEVRQFQLTDGGELQISFARGEKGKQKTAIKLKKFPNQQEIVDALNRYWGRYQSAVAYRRQLAEGAANEAVKSDA</sequence>
<keyword evidence="15" id="KW-1185">Reference proteome</keyword>
<evidence type="ECO:0000256" key="4">
    <source>
        <dbReference type="ARBA" id="ARBA00022670"/>
    </source>
</evidence>
<comment type="cofactor">
    <cofactor evidence="1">
        <name>Zn(2+)</name>
        <dbReference type="ChEBI" id="CHEBI:29105"/>
    </cofactor>
</comment>
<proteinExistence type="predicted"/>
<evidence type="ECO:0000256" key="6">
    <source>
        <dbReference type="ARBA" id="ARBA00022723"/>
    </source>
</evidence>
<evidence type="ECO:0000256" key="12">
    <source>
        <dbReference type="SAM" id="Phobius"/>
    </source>
</evidence>
<evidence type="ECO:0000256" key="11">
    <source>
        <dbReference type="ARBA" id="ARBA00023136"/>
    </source>
</evidence>
<keyword evidence="10" id="KW-0482">Metalloprotease</keyword>
<reference evidence="14 15" key="1">
    <citation type="submission" date="2019-02" db="EMBL/GenBank/DDBJ databases">
        <title>Deep-cultivation of Planctomycetes and their phenomic and genomic characterization uncovers novel biology.</title>
        <authorList>
            <person name="Wiegand S."/>
            <person name="Jogler M."/>
            <person name="Boedeker C."/>
            <person name="Pinto D."/>
            <person name="Vollmers J."/>
            <person name="Rivas-Marin E."/>
            <person name="Kohn T."/>
            <person name="Peeters S.H."/>
            <person name="Heuer A."/>
            <person name="Rast P."/>
            <person name="Oberbeckmann S."/>
            <person name="Bunk B."/>
            <person name="Jeske O."/>
            <person name="Meyerdierks A."/>
            <person name="Storesund J.E."/>
            <person name="Kallscheuer N."/>
            <person name="Luecker S."/>
            <person name="Lage O.M."/>
            <person name="Pohl T."/>
            <person name="Merkel B.J."/>
            <person name="Hornburger P."/>
            <person name="Mueller R.-W."/>
            <person name="Bruemmer F."/>
            <person name="Labrenz M."/>
            <person name="Spormann A.M."/>
            <person name="Op den Camp H."/>
            <person name="Overmann J."/>
            <person name="Amann R."/>
            <person name="Jetten M.S.M."/>
            <person name="Mascher T."/>
            <person name="Medema M.H."/>
            <person name="Devos D.P."/>
            <person name="Kaster A.-K."/>
            <person name="Ovreas L."/>
            <person name="Rohde M."/>
            <person name="Galperin M.Y."/>
            <person name="Jogler C."/>
        </authorList>
    </citation>
    <scope>NUCLEOTIDE SEQUENCE [LARGE SCALE GENOMIC DNA]</scope>
    <source>
        <strain evidence="14 15">I41</strain>
    </source>
</reference>
<keyword evidence="8" id="KW-0862">Zinc</keyword>
<dbReference type="GO" id="GO:0046872">
    <property type="term" value="F:metal ion binding"/>
    <property type="evidence" value="ECO:0007669"/>
    <property type="project" value="UniProtKB-KW"/>
</dbReference>
<dbReference type="InterPro" id="IPR001915">
    <property type="entry name" value="Peptidase_M48"/>
</dbReference>
<evidence type="ECO:0000259" key="13">
    <source>
        <dbReference type="Pfam" id="PF01435"/>
    </source>
</evidence>
<dbReference type="KEGG" id="llh:I41_34520"/>
<dbReference type="Gene3D" id="3.30.2010.10">
    <property type="entry name" value="Metalloproteases ('zincins'), catalytic domain"/>
    <property type="match status" value="1"/>
</dbReference>
<dbReference type="PANTHER" id="PTHR43221:SF1">
    <property type="entry name" value="PROTEASE HTPX"/>
    <property type="match status" value="1"/>
</dbReference>
<evidence type="ECO:0000256" key="10">
    <source>
        <dbReference type="ARBA" id="ARBA00023049"/>
    </source>
</evidence>
<feature type="transmembrane region" description="Helical" evidence="12">
    <location>
        <begin position="177"/>
        <end position="201"/>
    </location>
</feature>
<keyword evidence="11 12" id="KW-0472">Membrane</keyword>
<dbReference type="PANTHER" id="PTHR43221">
    <property type="entry name" value="PROTEASE HTPX"/>
    <property type="match status" value="1"/>
</dbReference>
<accession>A0A517U0V0</accession>
<evidence type="ECO:0000256" key="2">
    <source>
        <dbReference type="ARBA" id="ARBA00004651"/>
    </source>
</evidence>
<feature type="transmembrane region" description="Helical" evidence="12">
    <location>
        <begin position="107"/>
        <end position="128"/>
    </location>
</feature>
<protein>
    <submittedName>
        <fullName evidence="14">Heat shock protein HtpX</fullName>
    </submittedName>
</protein>
<feature type="domain" description="Peptidase M48" evidence="13">
    <location>
        <begin position="266"/>
        <end position="444"/>
    </location>
</feature>
<evidence type="ECO:0000256" key="8">
    <source>
        <dbReference type="ARBA" id="ARBA00022833"/>
    </source>
</evidence>
<dbReference type="CDD" id="cd07328">
    <property type="entry name" value="M48_Ste24p_like"/>
    <property type="match status" value="1"/>
</dbReference>
<evidence type="ECO:0000256" key="9">
    <source>
        <dbReference type="ARBA" id="ARBA00022989"/>
    </source>
</evidence>
<evidence type="ECO:0000256" key="3">
    <source>
        <dbReference type="ARBA" id="ARBA00022475"/>
    </source>
</evidence>
<feature type="transmembrane region" description="Helical" evidence="12">
    <location>
        <begin position="149"/>
        <end position="171"/>
    </location>
</feature>
<keyword evidence="6" id="KW-0479">Metal-binding</keyword>
<evidence type="ECO:0000313" key="14">
    <source>
        <dbReference type="EMBL" id="QDT74257.1"/>
    </source>
</evidence>
<keyword evidence="4" id="KW-0645">Protease</keyword>
<dbReference type="GO" id="GO:0004222">
    <property type="term" value="F:metalloendopeptidase activity"/>
    <property type="evidence" value="ECO:0007669"/>
    <property type="project" value="InterPro"/>
</dbReference>
<evidence type="ECO:0000256" key="1">
    <source>
        <dbReference type="ARBA" id="ARBA00001947"/>
    </source>
</evidence>
<keyword evidence="5 12" id="KW-0812">Transmembrane</keyword>
<keyword evidence="14" id="KW-0346">Stress response</keyword>
<dbReference type="GO" id="GO:0005886">
    <property type="term" value="C:plasma membrane"/>
    <property type="evidence" value="ECO:0007669"/>
    <property type="project" value="UniProtKB-SubCell"/>
</dbReference>
<dbReference type="Pfam" id="PF01435">
    <property type="entry name" value="Peptidase_M48"/>
    <property type="match status" value="1"/>
</dbReference>
<evidence type="ECO:0000313" key="15">
    <source>
        <dbReference type="Proteomes" id="UP000317909"/>
    </source>
</evidence>
<dbReference type="RefSeq" id="WP_145434024.1">
    <property type="nucleotide sequence ID" value="NZ_CP036339.1"/>
</dbReference>
<feature type="transmembrane region" description="Helical" evidence="12">
    <location>
        <begin position="12"/>
        <end position="35"/>
    </location>
</feature>
<comment type="subcellular location">
    <subcellularLocation>
        <location evidence="2">Cell membrane</location>
        <topology evidence="2">Multi-pass membrane protein</topology>
    </subcellularLocation>
</comment>
<dbReference type="OrthoDB" id="5295941at2"/>
<evidence type="ECO:0000256" key="7">
    <source>
        <dbReference type="ARBA" id="ARBA00022801"/>
    </source>
</evidence>
<keyword evidence="3" id="KW-1003">Cell membrane</keyword>
<organism evidence="14 15">
    <name type="scientific">Lacipirellula limnantheis</name>
    <dbReference type="NCBI Taxonomy" id="2528024"/>
    <lineage>
        <taxon>Bacteria</taxon>
        <taxon>Pseudomonadati</taxon>
        <taxon>Planctomycetota</taxon>
        <taxon>Planctomycetia</taxon>
        <taxon>Pirellulales</taxon>
        <taxon>Lacipirellulaceae</taxon>
        <taxon>Lacipirellula</taxon>
    </lineage>
</organism>
<keyword evidence="7" id="KW-0378">Hydrolase</keyword>
<dbReference type="GO" id="GO:0006508">
    <property type="term" value="P:proteolysis"/>
    <property type="evidence" value="ECO:0007669"/>
    <property type="project" value="UniProtKB-KW"/>
</dbReference>
<dbReference type="InterPro" id="IPR050083">
    <property type="entry name" value="HtpX_protease"/>
</dbReference>
<gene>
    <name evidence="14" type="ORF">I41_34520</name>
</gene>
<name>A0A517U0V0_9BACT</name>